<proteinExistence type="predicted"/>
<evidence type="ECO:0000313" key="1">
    <source>
        <dbReference type="EMBL" id="AGR57130.1"/>
    </source>
</evidence>
<dbReference type="Proteomes" id="UP000208100">
    <property type="component" value="Segment"/>
</dbReference>
<name>S5N432_9ABAC</name>
<dbReference type="Pfam" id="PF10891">
    <property type="entry name" value="DUF2719"/>
    <property type="match status" value="1"/>
</dbReference>
<dbReference type="EMBL" id="KC961304">
    <property type="protein sequence ID" value="AGR57130.1"/>
    <property type="molecule type" value="Genomic_DNA"/>
</dbReference>
<sequence>MLRALKRRFMPASAERRCEENVVLCPKCYFIAPGHISVADYTRRHIKFNEQFADECLNNLVVTQPKTWSNYTNCSALYDYSLC</sequence>
<reference evidence="1 2" key="1">
    <citation type="journal article" date="2013" name="PLoS ONE">
        <title>Comparative Genome Sequence Analysis of Choristoneura occidentalis Freeman and C. rosaceana Harris (Lepidoptera: Tortricidae) Alphabaculoviruses.</title>
        <authorList>
            <person name="Thumbi D.K."/>
            <person name="Beliveau C."/>
            <person name="Cusson M."/>
            <person name="Lapointe R."/>
            <person name="Lucarotti C.J."/>
        </authorList>
    </citation>
    <scope>NUCLEOTIDE SEQUENCE [LARGE SCALE GENOMIC DNA]</scope>
    <source>
        <strain evidence="1">NB_1</strain>
    </source>
</reference>
<protein>
    <submittedName>
        <fullName evidence="1">Uncharacterized protein</fullName>
    </submittedName>
</protein>
<evidence type="ECO:0000313" key="2">
    <source>
        <dbReference type="Proteomes" id="UP000208100"/>
    </source>
</evidence>
<dbReference type="RefSeq" id="YP_008378446.1">
    <property type="nucleotide sequence ID" value="NC_021924.1"/>
</dbReference>
<organism evidence="1 2">
    <name type="scientific">Choristoneura rosaceana nucleopolyhedrovirus</name>
    <dbReference type="NCBI Taxonomy" id="58094"/>
    <lineage>
        <taxon>Viruses</taxon>
        <taxon>Viruses incertae sedis</taxon>
        <taxon>Naldaviricetes</taxon>
        <taxon>Lefavirales</taxon>
        <taxon>Baculoviridae</taxon>
        <taxon>Alphabaculovirus</taxon>
        <taxon>Alphabaculovirus chorosaceanae</taxon>
    </lineage>
</organism>
<dbReference type="KEGG" id="vg:16479777"/>
<dbReference type="InterPro" id="IPR020122">
    <property type="entry name" value="Alphabaculovirus_Y056"/>
</dbReference>
<keyword evidence="2" id="KW-1185">Reference proteome</keyword>
<accession>S5N432</accession>
<dbReference type="OrthoDB" id="19806at10239"/>
<dbReference type="GeneID" id="16479777"/>